<accession>A0A8J2NZR1</accession>
<gene>
    <name evidence="1" type="ORF">AFUS01_LOCUS8415</name>
</gene>
<name>A0A8J2NZR1_9HEXA</name>
<keyword evidence="2" id="KW-1185">Reference proteome</keyword>
<dbReference type="EMBL" id="CAJVCH010058372">
    <property type="protein sequence ID" value="CAG7719074.1"/>
    <property type="molecule type" value="Genomic_DNA"/>
</dbReference>
<dbReference type="Proteomes" id="UP000708208">
    <property type="component" value="Unassembled WGS sequence"/>
</dbReference>
<organism evidence="1 2">
    <name type="scientific">Allacma fusca</name>
    <dbReference type="NCBI Taxonomy" id="39272"/>
    <lineage>
        <taxon>Eukaryota</taxon>
        <taxon>Metazoa</taxon>
        <taxon>Ecdysozoa</taxon>
        <taxon>Arthropoda</taxon>
        <taxon>Hexapoda</taxon>
        <taxon>Collembola</taxon>
        <taxon>Symphypleona</taxon>
        <taxon>Sminthuridae</taxon>
        <taxon>Allacma</taxon>
    </lineage>
</organism>
<reference evidence="1" key="1">
    <citation type="submission" date="2021-06" db="EMBL/GenBank/DDBJ databases">
        <authorList>
            <person name="Hodson N. C."/>
            <person name="Mongue J. A."/>
            <person name="Jaron S. K."/>
        </authorList>
    </citation>
    <scope>NUCLEOTIDE SEQUENCE</scope>
</reference>
<sequence length="129" mass="15146">MPFEIHLPEPYKSGQFVPPVQKVKDLLIKAFKQKKSETVDETYISELYLGVNEPSVSRRTKTAFLSSFIPGDTDEDHVQLRDEIEEYVAEKRCPRDSNPLDYYRKLERNKYPILRELAKGFLGFRIILH</sequence>
<comment type="caution">
    <text evidence="1">The sequence shown here is derived from an EMBL/GenBank/DDBJ whole genome shotgun (WGS) entry which is preliminary data.</text>
</comment>
<dbReference type="AlphaFoldDB" id="A0A8J2NZR1"/>
<protein>
    <submittedName>
        <fullName evidence="1">Uncharacterized protein</fullName>
    </submittedName>
</protein>
<evidence type="ECO:0000313" key="2">
    <source>
        <dbReference type="Proteomes" id="UP000708208"/>
    </source>
</evidence>
<proteinExistence type="predicted"/>
<evidence type="ECO:0000313" key="1">
    <source>
        <dbReference type="EMBL" id="CAG7719074.1"/>
    </source>
</evidence>